<accession>A0A955I6P6</accession>
<organism evidence="1 2">
    <name type="scientific">Candidatus Dojkabacteria bacterium</name>
    <dbReference type="NCBI Taxonomy" id="2099670"/>
    <lineage>
        <taxon>Bacteria</taxon>
        <taxon>Candidatus Dojkabacteria</taxon>
    </lineage>
</organism>
<comment type="caution">
    <text evidence="1">The sequence shown here is derived from an EMBL/GenBank/DDBJ whole genome shotgun (WGS) entry which is preliminary data.</text>
</comment>
<protein>
    <submittedName>
        <fullName evidence="1">Uncharacterized protein</fullName>
    </submittedName>
</protein>
<dbReference type="Proteomes" id="UP000760819">
    <property type="component" value="Unassembled WGS sequence"/>
</dbReference>
<evidence type="ECO:0000313" key="1">
    <source>
        <dbReference type="EMBL" id="MCA9379511.1"/>
    </source>
</evidence>
<sequence length="169" mass="18856">MQQIPTFGPQIAEASSDRSTLSFMYSPDGTLAIYLYTAHPELSLGGSATDLFRSSDIELAREKGRLISLIVDRLRSWGMEIDADILKGIVIFVTEKFQSNDSFVLLRNIVDKVLLLNEQTLTAEARHVLELRKAALTRSFYGVSKVQSLSDAIKVMKIVFGEEVPEQES</sequence>
<reference evidence="1" key="2">
    <citation type="journal article" date="2021" name="Microbiome">
        <title>Successional dynamics and alternative stable states in a saline activated sludge microbial community over 9 years.</title>
        <authorList>
            <person name="Wang Y."/>
            <person name="Ye J."/>
            <person name="Ju F."/>
            <person name="Liu L."/>
            <person name="Boyd J.A."/>
            <person name="Deng Y."/>
            <person name="Parks D.H."/>
            <person name="Jiang X."/>
            <person name="Yin X."/>
            <person name="Woodcroft B.J."/>
            <person name="Tyson G.W."/>
            <person name="Hugenholtz P."/>
            <person name="Polz M.F."/>
            <person name="Zhang T."/>
        </authorList>
    </citation>
    <scope>NUCLEOTIDE SEQUENCE</scope>
    <source>
        <strain evidence="1">HKST-UBA12</strain>
    </source>
</reference>
<gene>
    <name evidence="1" type="ORF">KC640_03715</name>
</gene>
<evidence type="ECO:0000313" key="2">
    <source>
        <dbReference type="Proteomes" id="UP000760819"/>
    </source>
</evidence>
<dbReference type="AlphaFoldDB" id="A0A955I6P6"/>
<reference evidence="1" key="1">
    <citation type="submission" date="2020-04" db="EMBL/GenBank/DDBJ databases">
        <authorList>
            <person name="Zhang T."/>
        </authorList>
    </citation>
    <scope>NUCLEOTIDE SEQUENCE</scope>
    <source>
        <strain evidence="1">HKST-UBA12</strain>
    </source>
</reference>
<proteinExistence type="predicted"/>
<name>A0A955I6P6_9BACT</name>
<dbReference type="EMBL" id="JAGQLI010000214">
    <property type="protein sequence ID" value="MCA9379511.1"/>
    <property type="molecule type" value="Genomic_DNA"/>
</dbReference>